<accession>A0A0M0KJJ6</accession>
<organism evidence="1">
    <name type="scientific">Halalkalibacterium halodurans</name>
    <name type="common">Bacillus halodurans</name>
    <dbReference type="NCBI Taxonomy" id="86665"/>
    <lineage>
        <taxon>Bacteria</taxon>
        <taxon>Bacillati</taxon>
        <taxon>Bacillota</taxon>
        <taxon>Bacilli</taxon>
        <taxon>Bacillales</taxon>
        <taxon>Bacillaceae</taxon>
        <taxon>Halalkalibacterium (ex Joshi et al. 2022)</taxon>
    </lineage>
</organism>
<reference evidence="1" key="1">
    <citation type="submission" date="2015-08" db="EMBL/GenBank/DDBJ databases">
        <title>Complete DNA Sequence of Pseudomonas syringae pv. actinidiae, the Causal Agent of Kiwifruit Canker Disease.</title>
        <authorList>
            <person name="Rikkerink E.H.A."/>
            <person name="Fineran P.C."/>
        </authorList>
    </citation>
    <scope>NUCLEOTIDE SEQUENCE</scope>
    <source>
        <strain evidence="1">DSM 13666</strain>
    </source>
</reference>
<dbReference type="PATRIC" id="fig|136160.3.peg.2262"/>
<dbReference type="EMBL" id="LILD01000001">
    <property type="protein sequence ID" value="KOO39061.1"/>
    <property type="molecule type" value="Genomic_DNA"/>
</dbReference>
<proteinExistence type="predicted"/>
<sequence>MKTSIFKNIMNPSRIIGGALAINASDRNAVRDVTYKHIQVEPFEEGQSFVYLFMKSGNSEVNRSGKFSKEIYKKSLVGERFR</sequence>
<evidence type="ECO:0000313" key="1">
    <source>
        <dbReference type="EMBL" id="KOO39061.1"/>
    </source>
</evidence>
<protein>
    <submittedName>
        <fullName evidence="1">Uncharacterized protein</fullName>
    </submittedName>
</protein>
<name>A0A0M0KJJ6_ALKHA</name>
<gene>
    <name evidence="1" type="ORF">AMD02_09500</name>
</gene>
<dbReference type="AlphaFoldDB" id="A0A0M0KJJ6"/>
<comment type="caution">
    <text evidence="1">The sequence shown here is derived from an EMBL/GenBank/DDBJ whole genome shotgun (WGS) entry which is preliminary data.</text>
</comment>